<comment type="caution">
    <text evidence="5">The sequence shown here is derived from an EMBL/GenBank/DDBJ whole genome shotgun (WGS) entry which is preliminary data.</text>
</comment>
<keyword evidence="2" id="KW-0067">ATP-binding</keyword>
<dbReference type="Pfam" id="PF13191">
    <property type="entry name" value="AAA_16"/>
    <property type="match status" value="1"/>
</dbReference>
<feature type="domain" description="Orc1-like AAA ATPase" evidence="4">
    <location>
        <begin position="27"/>
        <end position="176"/>
    </location>
</feature>
<dbReference type="SUPFAM" id="SSF48452">
    <property type="entry name" value="TPR-like"/>
    <property type="match status" value="1"/>
</dbReference>
<evidence type="ECO:0000256" key="3">
    <source>
        <dbReference type="SAM" id="MobiDB-lite"/>
    </source>
</evidence>
<organism evidence="5 6">
    <name type="scientific">Streptomyces capitiformicae</name>
    <dbReference type="NCBI Taxonomy" id="2014920"/>
    <lineage>
        <taxon>Bacteria</taxon>
        <taxon>Bacillati</taxon>
        <taxon>Actinomycetota</taxon>
        <taxon>Actinomycetes</taxon>
        <taxon>Kitasatosporales</taxon>
        <taxon>Streptomycetaceae</taxon>
        <taxon>Streptomyces</taxon>
    </lineage>
</organism>
<dbReference type="GO" id="GO:0005737">
    <property type="term" value="C:cytoplasm"/>
    <property type="evidence" value="ECO:0007669"/>
    <property type="project" value="TreeGrafter"/>
</dbReference>
<dbReference type="EMBL" id="BNAT01000032">
    <property type="protein sequence ID" value="GHE48276.1"/>
    <property type="molecule type" value="Genomic_DNA"/>
</dbReference>
<protein>
    <recommendedName>
        <fullName evidence="4">Orc1-like AAA ATPase domain-containing protein</fullName>
    </recommendedName>
</protein>
<feature type="region of interest" description="Disordered" evidence="3">
    <location>
        <begin position="1"/>
        <end position="25"/>
    </location>
</feature>
<dbReference type="SUPFAM" id="SSF52540">
    <property type="entry name" value="P-loop containing nucleoside triphosphate hydrolases"/>
    <property type="match status" value="1"/>
</dbReference>
<dbReference type="GO" id="GO:0005524">
    <property type="term" value="F:ATP binding"/>
    <property type="evidence" value="ECO:0007669"/>
    <property type="project" value="UniProtKB-KW"/>
</dbReference>
<dbReference type="PANTHER" id="PTHR16305:SF35">
    <property type="entry name" value="TRANSCRIPTIONAL ACTIVATOR DOMAIN"/>
    <property type="match status" value="1"/>
</dbReference>
<dbReference type="PANTHER" id="PTHR16305">
    <property type="entry name" value="TESTICULAR SOLUBLE ADENYLYL CYCLASE"/>
    <property type="match status" value="1"/>
</dbReference>
<dbReference type="InterPro" id="IPR041664">
    <property type="entry name" value="AAA_16"/>
</dbReference>
<gene>
    <name evidence="5" type="ORF">GCM10017771_69370</name>
</gene>
<accession>A0A919DJL0</accession>
<dbReference type="AlphaFoldDB" id="A0A919DJL0"/>
<keyword evidence="1" id="KW-0547">Nucleotide-binding</keyword>
<dbReference type="GO" id="GO:0004016">
    <property type="term" value="F:adenylate cyclase activity"/>
    <property type="evidence" value="ECO:0007669"/>
    <property type="project" value="TreeGrafter"/>
</dbReference>
<dbReference type="InterPro" id="IPR011990">
    <property type="entry name" value="TPR-like_helical_dom_sf"/>
</dbReference>
<evidence type="ECO:0000256" key="2">
    <source>
        <dbReference type="ARBA" id="ARBA00022840"/>
    </source>
</evidence>
<dbReference type="RefSeq" id="WP_189786396.1">
    <property type="nucleotide sequence ID" value="NZ_BNAT01000032.1"/>
</dbReference>
<evidence type="ECO:0000259" key="4">
    <source>
        <dbReference type="Pfam" id="PF13191"/>
    </source>
</evidence>
<proteinExistence type="predicted"/>
<dbReference type="Proteomes" id="UP000603227">
    <property type="component" value="Unassembled WGS sequence"/>
</dbReference>
<dbReference type="InterPro" id="IPR027417">
    <property type="entry name" value="P-loop_NTPase"/>
</dbReference>
<dbReference type="Gene3D" id="1.25.40.10">
    <property type="entry name" value="Tetratricopeptide repeat domain"/>
    <property type="match status" value="1"/>
</dbReference>
<evidence type="ECO:0000313" key="5">
    <source>
        <dbReference type="EMBL" id="GHE48276.1"/>
    </source>
</evidence>
<evidence type="ECO:0000256" key="1">
    <source>
        <dbReference type="ARBA" id="ARBA00022741"/>
    </source>
</evidence>
<name>A0A919DJL0_9ACTN</name>
<evidence type="ECO:0000313" key="6">
    <source>
        <dbReference type="Proteomes" id="UP000603227"/>
    </source>
</evidence>
<reference evidence="5" key="1">
    <citation type="journal article" date="2014" name="Int. J. Syst. Evol. Microbiol.">
        <title>Complete genome sequence of Corynebacterium casei LMG S-19264T (=DSM 44701T), isolated from a smear-ripened cheese.</title>
        <authorList>
            <consortium name="US DOE Joint Genome Institute (JGI-PGF)"/>
            <person name="Walter F."/>
            <person name="Albersmeier A."/>
            <person name="Kalinowski J."/>
            <person name="Ruckert C."/>
        </authorList>
    </citation>
    <scope>NUCLEOTIDE SEQUENCE</scope>
    <source>
        <strain evidence="5">CGMCC 4.7403</strain>
    </source>
</reference>
<sequence length="837" mass="89474">MAADRTSPTDRSQPEEPWPHQRHNGLLVDREQACERLRVALGGLVKGRSAAVRVLGVPGSGRSALLRWTADLAEQSGVRVMYGRGSAQESGLRYGVVQQLLGSAYRRDRYTSDERAARQAPNGRALTADLCRTFLRAARQRPLLVVVDGLEWADPWSRNLLDALSRRLRQAPVLLVTAAGPTSTEQAASGLTEGAGETVELRPLSVSGIRTVLERAHGGPVDDAFVEAAARATRGSPKVLCAAVVPLVRGPQSWSPGALAELTSRAKDAADKQVSELLDALPGDLVLLLRAIVVCGRELPPALFCRLAGLRTLSAPRAITMLRAAGLLAPGEPWAVSDEETAACVLAGLAPEAREELYAAAALLGHKTAIEDEKLARLLLGTRRTGHAWAVQALHRAAAASRNRGDNAMSARCLQRALDEDMDKGEQAQLLLELGAAEMAESPHAGDAPLVQVFMDTTNGVLAPLRLGAIDLLYAKGVEAVATRLAAQDTPVGEPLSPAAPWPMELTNPQDQSHDQLLERLLDSSPAAALAGHPVRSALTAWRLMLRGQSADRSQELARLALGQSQGDSSLFATRIMACRVLVVHGRYDEALAGLDAVLTETSQQYMETVHARALEARAWALLRCARLKEAELDLNLVRKRLPAHRWHPSVSLRFTTLEMVLRVYRSQFGAALRLAEEAGQGAEWDATGWPGLLWARGCARLGDGDAVGAATDLEECGRRLLHKQIVHPNFISWRYFAAVARHVCGDVEAATRLAEEHQRLSSAWNKPSAVGTIAVGIALASDRELGEDALVRAARAVSSSDTLPSAPELAAWTAALLSAGTSAVPVIGLETGADPG</sequence>
<keyword evidence="6" id="KW-1185">Reference proteome</keyword>
<reference evidence="5" key="2">
    <citation type="submission" date="2020-09" db="EMBL/GenBank/DDBJ databases">
        <authorList>
            <person name="Sun Q."/>
            <person name="Zhou Y."/>
        </authorList>
    </citation>
    <scope>NUCLEOTIDE SEQUENCE</scope>
    <source>
        <strain evidence="5">CGMCC 4.7403</strain>
    </source>
</reference>